<evidence type="ECO:0000313" key="2">
    <source>
        <dbReference type="Proteomes" id="UP001063228"/>
    </source>
</evidence>
<gene>
    <name evidence="1" type="ORF">K3169_04110</name>
</gene>
<reference evidence="1" key="1">
    <citation type="submission" date="2021-08" db="EMBL/GenBank/DDBJ databases">
        <title>Complete genome sequence of Pseudomonas phytophila.</title>
        <authorList>
            <person name="Weir B.S."/>
            <person name="Templeton M.D."/>
            <person name="Arshed S."/>
            <person name="Andersen M.T."/>
            <person name="Jayaraman J."/>
        </authorList>
    </citation>
    <scope>NUCLEOTIDE SEQUENCE</scope>
    <source>
        <strain evidence="1">ICMP 23753</strain>
    </source>
</reference>
<keyword evidence="2" id="KW-1185">Reference proteome</keyword>
<accession>A0ABY6FGR8</accession>
<sequence length="153" mass="17325">MDNQSKDPIQALENGLRAVGDFQWSHVHGQIVADSITAEWQDGAWLIYASKGNPQRRDYQQFQLRIPAATAETPIQHQFISQPGTPEPGFVYTYIWNKPTGPDDFQAIRVGMEGYVHVDFAPEGLRFSGRFFYITPLQTNLNLEGDGTYDFKA</sequence>
<dbReference type="EMBL" id="CP081201">
    <property type="protein sequence ID" value="UXZ97102.1"/>
    <property type="molecule type" value="Genomic_DNA"/>
</dbReference>
<name>A0ABY6FGR8_9PSED</name>
<evidence type="ECO:0000313" key="1">
    <source>
        <dbReference type="EMBL" id="UXZ97102.1"/>
    </source>
</evidence>
<dbReference type="Proteomes" id="UP001063228">
    <property type="component" value="Chromosome"/>
</dbReference>
<protein>
    <submittedName>
        <fullName evidence="1">Uncharacterized protein</fullName>
    </submittedName>
</protein>
<proteinExistence type="predicted"/>
<dbReference type="RefSeq" id="WP_263270112.1">
    <property type="nucleotide sequence ID" value="NZ_CP081201.1"/>
</dbReference>
<organism evidence="1 2">
    <name type="scientific">Pseudomonas phytophila</name>
    <dbReference type="NCBI Taxonomy" id="2867264"/>
    <lineage>
        <taxon>Bacteria</taxon>
        <taxon>Pseudomonadati</taxon>
        <taxon>Pseudomonadota</taxon>
        <taxon>Gammaproteobacteria</taxon>
        <taxon>Pseudomonadales</taxon>
        <taxon>Pseudomonadaceae</taxon>
        <taxon>Pseudomonas</taxon>
    </lineage>
</organism>